<comment type="subcellular location">
    <subcellularLocation>
        <location evidence="2">Cytoplasm</location>
    </subcellularLocation>
</comment>
<organism evidence="3 4">
    <name type="scientific">Xanthocytophaga flava</name>
    <dbReference type="NCBI Taxonomy" id="3048013"/>
    <lineage>
        <taxon>Bacteria</taxon>
        <taxon>Pseudomonadati</taxon>
        <taxon>Bacteroidota</taxon>
        <taxon>Cytophagia</taxon>
        <taxon>Cytophagales</taxon>
        <taxon>Rhodocytophagaceae</taxon>
        <taxon>Xanthocytophaga</taxon>
    </lineage>
</organism>
<comment type="similarity">
    <text evidence="2">Belongs to the dethiobiotin synthetase family.</text>
</comment>
<dbReference type="CDD" id="cd03109">
    <property type="entry name" value="DTBS"/>
    <property type="match status" value="1"/>
</dbReference>
<dbReference type="InterPro" id="IPR004472">
    <property type="entry name" value="DTB_synth_BioD"/>
</dbReference>
<dbReference type="GO" id="GO:0005524">
    <property type="term" value="F:ATP binding"/>
    <property type="evidence" value="ECO:0007669"/>
    <property type="project" value="UniProtKB-UniRule"/>
</dbReference>
<evidence type="ECO:0000256" key="2">
    <source>
        <dbReference type="HAMAP-Rule" id="MF_00336"/>
    </source>
</evidence>
<comment type="caution">
    <text evidence="3">The sequence shown here is derived from an EMBL/GenBank/DDBJ whole genome shotgun (WGS) entry which is preliminary data.</text>
</comment>
<keyword evidence="2" id="KW-0547">Nucleotide-binding</keyword>
<keyword evidence="1 2" id="KW-0093">Biotin biosynthesis</keyword>
<dbReference type="GO" id="GO:0000287">
    <property type="term" value="F:magnesium ion binding"/>
    <property type="evidence" value="ECO:0007669"/>
    <property type="project" value="UniProtKB-UniRule"/>
</dbReference>
<dbReference type="PANTHER" id="PTHR43210:SF5">
    <property type="entry name" value="DETHIOBIOTIN SYNTHETASE"/>
    <property type="match status" value="1"/>
</dbReference>
<dbReference type="EMBL" id="JASJOS010000007">
    <property type="protein sequence ID" value="MDJ1482183.1"/>
    <property type="molecule type" value="Genomic_DNA"/>
</dbReference>
<feature type="binding site" evidence="2">
    <location>
        <position position="186"/>
    </location>
    <ligand>
        <name>ATP</name>
        <dbReference type="ChEBI" id="CHEBI:30616"/>
    </ligand>
</feature>
<feature type="binding site" evidence="2">
    <location>
        <position position="100"/>
    </location>
    <ligand>
        <name>Mg(2+)</name>
        <dbReference type="ChEBI" id="CHEBI:18420"/>
    </ligand>
</feature>
<dbReference type="PIRSF" id="PIRSF006755">
    <property type="entry name" value="DTB_synth"/>
    <property type="match status" value="1"/>
</dbReference>
<protein>
    <recommendedName>
        <fullName evidence="2">ATP-dependent dethiobiotin synthetase BioD</fullName>
        <ecNumber evidence="2">6.3.3.3</ecNumber>
    </recommendedName>
    <alternativeName>
        <fullName evidence="2">DTB synthetase</fullName>
        <shortName evidence="2">DTBS</shortName>
    </alternativeName>
    <alternativeName>
        <fullName evidence="2">Dethiobiotin synthase</fullName>
    </alternativeName>
</protein>
<gene>
    <name evidence="2 3" type="primary">bioD</name>
    <name evidence="3" type="ORF">QNI16_16890</name>
</gene>
<dbReference type="SUPFAM" id="SSF52540">
    <property type="entry name" value="P-loop containing nucleoside triphosphate hydrolases"/>
    <property type="match status" value="1"/>
</dbReference>
<dbReference type="Proteomes" id="UP001241110">
    <property type="component" value="Unassembled WGS sequence"/>
</dbReference>
<evidence type="ECO:0000313" key="3">
    <source>
        <dbReference type="EMBL" id="MDJ1482183.1"/>
    </source>
</evidence>
<comment type="subunit">
    <text evidence="2">Homodimer.</text>
</comment>
<name>A0AAE3QT31_9BACT</name>
<comment type="function">
    <text evidence="2">Catalyzes a mechanistically unusual reaction, the ATP-dependent insertion of CO2 between the N7 and N8 nitrogen atoms of 7,8-diaminopelargonic acid (DAPA, also called 7,8-diammoniononanoate) to form a ureido ring.</text>
</comment>
<keyword evidence="2" id="KW-0479">Metal-binding</keyword>
<dbReference type="InterPro" id="IPR027417">
    <property type="entry name" value="P-loop_NTPase"/>
</dbReference>
<feature type="binding site" evidence="2">
    <location>
        <position position="44"/>
    </location>
    <ligand>
        <name>ATP</name>
        <dbReference type="ChEBI" id="CHEBI:30616"/>
    </ligand>
</feature>
<dbReference type="GO" id="GO:0005829">
    <property type="term" value="C:cytosol"/>
    <property type="evidence" value="ECO:0007669"/>
    <property type="project" value="TreeGrafter"/>
</dbReference>
<dbReference type="NCBIfam" id="TIGR00347">
    <property type="entry name" value="bioD"/>
    <property type="match status" value="1"/>
</dbReference>
<evidence type="ECO:0000256" key="1">
    <source>
        <dbReference type="ARBA" id="ARBA00022756"/>
    </source>
</evidence>
<dbReference type="EC" id="6.3.3.3" evidence="2"/>
<feature type="binding site" evidence="2">
    <location>
        <begin position="100"/>
        <end position="103"/>
    </location>
    <ligand>
        <name>ATP</name>
        <dbReference type="ChEBI" id="CHEBI:30616"/>
    </ligand>
</feature>
<comment type="catalytic activity">
    <reaction evidence="2">
        <text>(7R,8S)-7,8-diammoniononanoate + CO2 + ATP = (4R,5S)-dethiobiotin + ADP + phosphate + 3 H(+)</text>
        <dbReference type="Rhea" id="RHEA:15805"/>
        <dbReference type="ChEBI" id="CHEBI:15378"/>
        <dbReference type="ChEBI" id="CHEBI:16526"/>
        <dbReference type="ChEBI" id="CHEBI:30616"/>
        <dbReference type="ChEBI" id="CHEBI:43474"/>
        <dbReference type="ChEBI" id="CHEBI:149469"/>
        <dbReference type="ChEBI" id="CHEBI:149473"/>
        <dbReference type="ChEBI" id="CHEBI:456216"/>
        <dbReference type="EC" id="6.3.3.3"/>
    </reaction>
</comment>
<accession>A0AAE3QT31</accession>
<feature type="active site" evidence="2">
    <location>
        <position position="35"/>
    </location>
</feature>
<evidence type="ECO:0000313" key="4">
    <source>
        <dbReference type="Proteomes" id="UP001241110"/>
    </source>
</evidence>
<dbReference type="HAMAP" id="MF_00336">
    <property type="entry name" value="BioD"/>
    <property type="match status" value="1"/>
</dbReference>
<keyword evidence="2" id="KW-0460">Magnesium</keyword>
<dbReference type="GO" id="GO:0004141">
    <property type="term" value="F:dethiobiotin synthase activity"/>
    <property type="evidence" value="ECO:0007669"/>
    <property type="project" value="UniProtKB-UniRule"/>
</dbReference>
<comment type="caution">
    <text evidence="2">Lacks conserved residue(s) required for the propagation of feature annotation.</text>
</comment>
<comment type="pathway">
    <text evidence="2">Cofactor biosynthesis; biotin biosynthesis; biotin from 7,8-diaminononanoate: step 1/2.</text>
</comment>
<dbReference type="AlphaFoldDB" id="A0AAE3QT31"/>
<keyword evidence="2" id="KW-0963">Cytoplasm</keyword>
<dbReference type="Gene3D" id="3.40.50.300">
    <property type="entry name" value="P-loop containing nucleotide triphosphate hydrolases"/>
    <property type="match status" value="1"/>
</dbReference>
<reference evidence="3" key="1">
    <citation type="submission" date="2023-05" db="EMBL/GenBank/DDBJ databases">
        <authorList>
            <person name="Zhang X."/>
        </authorList>
    </citation>
    <scope>NUCLEOTIDE SEQUENCE</scope>
    <source>
        <strain evidence="3">YF14B1</strain>
    </source>
</reference>
<dbReference type="RefSeq" id="WP_313980969.1">
    <property type="nucleotide sequence ID" value="NZ_JASJOS010000007.1"/>
</dbReference>
<sequence length="207" mass="23114">MNSSKPYFITAIGTDSGKTLISAIVTEALQADYWKPIQAGFPRDTEKVQTLVSNSISQFHSEAYLLKHPVSPHAAAQREGIEIDIQTLSLPDTRNTLIIEGAGGVLVPVNKQHFVIDIARKFEAEVILVANIYLGSINHTLLTINELKRRNIPVKGIIFNGPANEDSEQFILNYSQYPLLLHVYPEEQITPEVVLSYAQQLKNFFIV</sequence>
<keyword evidence="2 3" id="KW-0436">Ligase</keyword>
<keyword evidence="2" id="KW-0067">ATP-binding</keyword>
<proteinExistence type="inferred from homology"/>
<dbReference type="GO" id="GO:0009102">
    <property type="term" value="P:biotin biosynthetic process"/>
    <property type="evidence" value="ECO:0007669"/>
    <property type="project" value="UniProtKB-UniRule"/>
</dbReference>
<feature type="binding site" evidence="2">
    <location>
        <position position="44"/>
    </location>
    <ligand>
        <name>Mg(2+)</name>
        <dbReference type="ChEBI" id="CHEBI:18420"/>
    </ligand>
</feature>
<comment type="cofactor">
    <cofactor evidence="2">
        <name>Mg(2+)</name>
        <dbReference type="ChEBI" id="CHEBI:18420"/>
    </cofactor>
</comment>
<feature type="binding site" evidence="2">
    <location>
        <begin position="15"/>
        <end position="20"/>
    </location>
    <ligand>
        <name>ATP</name>
        <dbReference type="ChEBI" id="CHEBI:30616"/>
    </ligand>
</feature>
<feature type="binding site" evidence="2">
    <location>
        <position position="19"/>
    </location>
    <ligand>
        <name>Mg(2+)</name>
        <dbReference type="ChEBI" id="CHEBI:18420"/>
    </ligand>
</feature>
<dbReference type="Pfam" id="PF13500">
    <property type="entry name" value="AAA_26"/>
    <property type="match status" value="1"/>
</dbReference>
<dbReference type="PANTHER" id="PTHR43210">
    <property type="entry name" value="DETHIOBIOTIN SYNTHETASE"/>
    <property type="match status" value="1"/>
</dbReference>